<dbReference type="PANTHER" id="PTHR24379">
    <property type="entry name" value="KRAB AND ZINC FINGER DOMAIN-CONTAINING"/>
    <property type="match status" value="1"/>
</dbReference>
<evidence type="ECO:0000256" key="1">
    <source>
        <dbReference type="ARBA" id="ARBA00022723"/>
    </source>
</evidence>
<dbReference type="GO" id="GO:0008270">
    <property type="term" value="F:zinc ion binding"/>
    <property type="evidence" value="ECO:0007669"/>
    <property type="project" value="UniProtKB-KW"/>
</dbReference>
<evidence type="ECO:0000259" key="6">
    <source>
        <dbReference type="PROSITE" id="PS50157"/>
    </source>
</evidence>
<dbReference type="InterPro" id="IPR036236">
    <property type="entry name" value="Znf_C2H2_sf"/>
</dbReference>
<organism evidence="7 8">
    <name type="scientific">Opisthorchis felineus</name>
    <dbReference type="NCBI Taxonomy" id="147828"/>
    <lineage>
        <taxon>Eukaryota</taxon>
        <taxon>Metazoa</taxon>
        <taxon>Spiralia</taxon>
        <taxon>Lophotrochozoa</taxon>
        <taxon>Platyhelminthes</taxon>
        <taxon>Trematoda</taxon>
        <taxon>Digenea</taxon>
        <taxon>Opisthorchiida</taxon>
        <taxon>Opisthorchiata</taxon>
        <taxon>Opisthorchiidae</taxon>
        <taxon>Opisthorchis</taxon>
    </lineage>
</organism>
<protein>
    <recommendedName>
        <fullName evidence="6">C2H2-type domain-containing protein</fullName>
    </recommendedName>
</protein>
<dbReference type="InterPro" id="IPR013087">
    <property type="entry name" value="Znf_C2H2_type"/>
</dbReference>
<keyword evidence="8" id="KW-1185">Reference proteome</keyword>
<name>A0A4S2M789_OPIFE</name>
<comment type="caution">
    <text evidence="7">The sequence shown here is derived from an EMBL/GenBank/DDBJ whole genome shotgun (WGS) entry which is preliminary data.</text>
</comment>
<dbReference type="EMBL" id="SJOL01005688">
    <property type="protein sequence ID" value="TGZ69938.1"/>
    <property type="molecule type" value="Genomic_DNA"/>
</dbReference>
<feature type="domain" description="C2H2-type" evidence="6">
    <location>
        <begin position="122"/>
        <end position="150"/>
    </location>
</feature>
<accession>A0A4S2M789</accession>
<dbReference type="Pfam" id="PF13894">
    <property type="entry name" value="zf-C2H2_4"/>
    <property type="match status" value="1"/>
</dbReference>
<feature type="domain" description="C2H2-type" evidence="6">
    <location>
        <begin position="93"/>
        <end position="116"/>
    </location>
</feature>
<dbReference type="SUPFAM" id="SSF57667">
    <property type="entry name" value="beta-beta-alpha zinc fingers"/>
    <property type="match status" value="2"/>
</dbReference>
<dbReference type="SMART" id="SM00355">
    <property type="entry name" value="ZnF_C2H2"/>
    <property type="match status" value="4"/>
</dbReference>
<dbReference type="Proteomes" id="UP000308267">
    <property type="component" value="Unassembled WGS sequence"/>
</dbReference>
<dbReference type="AlphaFoldDB" id="A0A4S2M789"/>
<evidence type="ECO:0000313" key="7">
    <source>
        <dbReference type="EMBL" id="TGZ69938.1"/>
    </source>
</evidence>
<dbReference type="STRING" id="147828.A0A4S2M789"/>
<keyword evidence="2" id="KW-0677">Repeat</keyword>
<sequence>MSKALQHQMCHSIYRDVQCSLCMLSFKHNYALRTHERKAHASQVDYLPLKTPSKQVRESQEKGNPCPECGGKFAIWDSLQRHRKSVHGKEQRHTCDECGKLLSHKRQLSQHIRQVHRRIYQKQCELCRKTFSRPYGLQRHIESVHGGDEGKNRQSSA</sequence>
<evidence type="ECO:0000256" key="3">
    <source>
        <dbReference type="ARBA" id="ARBA00022771"/>
    </source>
</evidence>
<dbReference type="PROSITE" id="PS00028">
    <property type="entry name" value="ZINC_FINGER_C2H2_1"/>
    <property type="match status" value="4"/>
</dbReference>
<feature type="domain" description="C2H2-type" evidence="6">
    <location>
        <begin position="17"/>
        <end position="45"/>
    </location>
</feature>
<feature type="domain" description="C2H2-type" evidence="6">
    <location>
        <begin position="64"/>
        <end position="92"/>
    </location>
</feature>
<evidence type="ECO:0000256" key="4">
    <source>
        <dbReference type="ARBA" id="ARBA00022833"/>
    </source>
</evidence>
<evidence type="ECO:0000313" key="8">
    <source>
        <dbReference type="Proteomes" id="UP000308267"/>
    </source>
</evidence>
<evidence type="ECO:0000256" key="5">
    <source>
        <dbReference type="PROSITE-ProRule" id="PRU00042"/>
    </source>
</evidence>
<proteinExistence type="predicted"/>
<keyword evidence="3 5" id="KW-0863">Zinc-finger</keyword>
<dbReference type="Pfam" id="PF00096">
    <property type="entry name" value="zf-C2H2"/>
    <property type="match status" value="2"/>
</dbReference>
<evidence type="ECO:0000256" key="2">
    <source>
        <dbReference type="ARBA" id="ARBA00022737"/>
    </source>
</evidence>
<dbReference type="PANTHER" id="PTHR24379:SF121">
    <property type="entry name" value="C2H2-TYPE DOMAIN-CONTAINING PROTEIN"/>
    <property type="match status" value="1"/>
</dbReference>
<dbReference type="OrthoDB" id="6077919at2759"/>
<gene>
    <name evidence="7" type="ORF">CRM22_003460</name>
</gene>
<keyword evidence="1" id="KW-0479">Metal-binding</keyword>
<keyword evidence="4" id="KW-0862">Zinc</keyword>
<reference evidence="7 8" key="1">
    <citation type="journal article" date="2019" name="BMC Genomics">
        <title>New insights from Opisthorchis felineus genome: update on genomics of the epidemiologically important liver flukes.</title>
        <authorList>
            <person name="Ershov N.I."/>
            <person name="Mordvinov V.A."/>
            <person name="Prokhortchouk E.B."/>
            <person name="Pakharukova M.Y."/>
            <person name="Gunbin K.V."/>
            <person name="Ustyantsev K."/>
            <person name="Genaev M.A."/>
            <person name="Blinov A.G."/>
            <person name="Mazur A."/>
            <person name="Boulygina E."/>
            <person name="Tsygankova S."/>
            <person name="Khrameeva E."/>
            <person name="Chekanov N."/>
            <person name="Fan G."/>
            <person name="Xiao A."/>
            <person name="Zhang H."/>
            <person name="Xu X."/>
            <person name="Yang H."/>
            <person name="Solovyev V."/>
            <person name="Lee S.M."/>
            <person name="Liu X."/>
            <person name="Afonnikov D.A."/>
            <person name="Skryabin K.G."/>
        </authorList>
    </citation>
    <scope>NUCLEOTIDE SEQUENCE [LARGE SCALE GENOMIC DNA]</scope>
    <source>
        <strain evidence="7">AK-0245</strain>
        <tissue evidence="7">Whole organism</tissue>
    </source>
</reference>
<dbReference type="Gene3D" id="3.30.160.60">
    <property type="entry name" value="Classic Zinc Finger"/>
    <property type="match status" value="3"/>
</dbReference>
<dbReference type="PROSITE" id="PS50157">
    <property type="entry name" value="ZINC_FINGER_C2H2_2"/>
    <property type="match status" value="4"/>
</dbReference>